<dbReference type="AlphaFoldDB" id="A0ABD0PWZ5"/>
<reference evidence="1 2" key="1">
    <citation type="submission" date="2024-05" db="EMBL/GenBank/DDBJ databases">
        <title>Genome sequencing and assembly of Indian major carp, Cirrhinus mrigala (Hamilton, 1822).</title>
        <authorList>
            <person name="Mohindra V."/>
            <person name="Chowdhury L.M."/>
            <person name="Lal K."/>
            <person name="Jena J.K."/>
        </authorList>
    </citation>
    <scope>NUCLEOTIDE SEQUENCE [LARGE SCALE GENOMIC DNA]</scope>
    <source>
        <strain evidence="1">CM1030</strain>
        <tissue evidence="1">Blood</tissue>
    </source>
</reference>
<gene>
    <name evidence="1" type="ORF">M9458_027313</name>
</gene>
<dbReference type="Proteomes" id="UP001529510">
    <property type="component" value="Unassembled WGS sequence"/>
</dbReference>
<name>A0ABD0PWZ5_CIRMR</name>
<evidence type="ECO:0000313" key="2">
    <source>
        <dbReference type="Proteomes" id="UP001529510"/>
    </source>
</evidence>
<keyword evidence="2" id="KW-1185">Reference proteome</keyword>
<protein>
    <submittedName>
        <fullName evidence="1">Uncharacterized protein</fullName>
    </submittedName>
</protein>
<proteinExistence type="predicted"/>
<evidence type="ECO:0000313" key="1">
    <source>
        <dbReference type="EMBL" id="KAL0178419.1"/>
    </source>
</evidence>
<dbReference type="PANTHER" id="PTHR12029">
    <property type="entry name" value="RNA METHYLTRANSFERASE"/>
    <property type="match status" value="1"/>
</dbReference>
<feature type="non-terminal residue" evidence="1">
    <location>
        <position position="1"/>
    </location>
</feature>
<dbReference type="InterPro" id="IPR045330">
    <property type="entry name" value="TRM3/TARBP1"/>
</dbReference>
<comment type="caution">
    <text evidence="1">The sequence shown here is derived from an EMBL/GenBank/DDBJ whole genome shotgun (WGS) entry which is preliminary data.</text>
</comment>
<organism evidence="1 2">
    <name type="scientific">Cirrhinus mrigala</name>
    <name type="common">Mrigala</name>
    <dbReference type="NCBI Taxonomy" id="683832"/>
    <lineage>
        <taxon>Eukaryota</taxon>
        <taxon>Metazoa</taxon>
        <taxon>Chordata</taxon>
        <taxon>Craniata</taxon>
        <taxon>Vertebrata</taxon>
        <taxon>Euteleostomi</taxon>
        <taxon>Actinopterygii</taxon>
        <taxon>Neopterygii</taxon>
        <taxon>Teleostei</taxon>
        <taxon>Ostariophysi</taxon>
        <taxon>Cypriniformes</taxon>
        <taxon>Cyprinidae</taxon>
        <taxon>Labeoninae</taxon>
        <taxon>Labeonini</taxon>
        <taxon>Cirrhinus</taxon>
    </lineage>
</organism>
<accession>A0ABD0PWZ5</accession>
<dbReference type="PANTHER" id="PTHR12029:SF11">
    <property type="entry name" value="METHYLTRANSFERASE TARBP1-RELATED"/>
    <property type="match status" value="1"/>
</dbReference>
<sequence length="119" mass="13426">CDESLCTEAICASWKVVQALSTNPHDFWSTLQGFVRLAFHQGLLQLTEEQNPRITACIQQILTELMELAQVRSGVFNVLIQHCCETWLPSSDSVFSTALLHLDILTEACVYGPVFRRDQ</sequence>
<dbReference type="EMBL" id="JAMKFB020000013">
    <property type="protein sequence ID" value="KAL0178419.1"/>
    <property type="molecule type" value="Genomic_DNA"/>
</dbReference>
<feature type="non-terminal residue" evidence="1">
    <location>
        <position position="119"/>
    </location>
</feature>